<dbReference type="GO" id="GO:0098554">
    <property type="term" value="C:cytoplasmic side of endoplasmic reticulum membrane"/>
    <property type="evidence" value="ECO:0007669"/>
    <property type="project" value="Ensembl"/>
</dbReference>
<dbReference type="Pfam" id="PF16218">
    <property type="entry name" value="Peptidase_C101"/>
    <property type="match status" value="1"/>
</dbReference>
<evidence type="ECO:0000313" key="5">
    <source>
        <dbReference type="Proteomes" id="UP000002494"/>
    </source>
</evidence>
<evidence type="ECO:0000313" key="4">
    <source>
        <dbReference type="Ensembl" id="ENSRNOP00000095953.1"/>
    </source>
</evidence>
<reference evidence="4" key="2">
    <citation type="submission" date="2025-03" db="UniProtKB">
        <authorList>
            <consortium name="Ensembl"/>
        </authorList>
    </citation>
    <scope>IDENTIFICATION</scope>
    <source>
        <strain evidence="4">Brown Norway</strain>
    </source>
</reference>
<dbReference type="AlphaFoldDB" id="A0A8I6APR4"/>
<dbReference type="Ensembl" id="ENSRNOT00000096292.1">
    <property type="protein sequence ID" value="ENSRNOP00000095953.1"/>
    <property type="gene ID" value="ENSRNOG00000012109.8"/>
</dbReference>
<dbReference type="InterPro" id="IPR023235">
    <property type="entry name" value="FAM105"/>
</dbReference>
<evidence type="ECO:0000256" key="3">
    <source>
        <dbReference type="ARBA" id="ARBA00022490"/>
    </source>
</evidence>
<sequence>MKATRSAPRERERSRTTSGSDQVHSWILVPSQVLHAVWRIARASVMTALSLLSATLSYFRSLYLYLGHQLKWWIGYLQRKFKRNLSVEAEVDLLSYCAREWKGETPRARLMRKIFSQGLSFPSWMKEKDIVKLPEKLLFSQGCNWIQQYSFGPEKYTGSNVFGKLRKCVELLKLQWTEFSGMRDYHKRGSMCNSLFSDAILECKLYEALKFLMLYQVTEVYEQMKTNKIVPSLFRLLFSRESSPDPLSFMMNHLNSIGDTCGLDQIDMFILGYSLQVKIKVFRLFKFNSRDFAVYYPEEPLREWPEISLLTENDHQYHIPVF</sequence>
<dbReference type="InterPro" id="IPR023236">
    <property type="entry name" value="OTULINL"/>
</dbReference>
<dbReference type="GO" id="GO:0005635">
    <property type="term" value="C:nuclear envelope"/>
    <property type="evidence" value="ECO:0007669"/>
    <property type="project" value="Ensembl"/>
</dbReference>
<comment type="similarity">
    <text evidence="2">Belongs to the peptidase C65 family. Otulin subfamily.</text>
</comment>
<dbReference type="PRINTS" id="PR02055">
    <property type="entry name" value="PROTEINF105"/>
</dbReference>
<evidence type="ECO:0000313" key="6">
    <source>
        <dbReference type="RGD" id="1563205"/>
    </source>
</evidence>
<keyword evidence="3" id="KW-0963">Cytoplasm</keyword>
<protein>
    <submittedName>
        <fullName evidence="4">OTU deubiquitinase with linear linkage specificity like</fullName>
    </submittedName>
</protein>
<keyword evidence="5" id="KW-1185">Reference proteome</keyword>
<evidence type="ECO:0000256" key="1">
    <source>
        <dbReference type="ARBA" id="ARBA00004496"/>
    </source>
</evidence>
<reference evidence="4" key="1">
    <citation type="journal article" date="2004" name="Nature">
        <title>Genome sequence of the Brown Norway rat yields insights into mammalian evolution.</title>
        <authorList>
            <consortium name="Rat Genome Sequencing Project Consortium"/>
            <person name="Gibbs R.A."/>
            <person name="Weinstock G.M."/>
            <person name="Metzker M.L."/>
            <person name="Muzny D.M."/>
            <person name="Sodergren E.J."/>
            <person name="Scherer S."/>
            <person name="Scott G."/>
            <person name="Steffen D."/>
            <person name="Worley K.C."/>
            <person name="Burch P.E."/>
            <person name="Okwuonu G."/>
            <person name="Hines S."/>
            <person name="Lewis L."/>
            <person name="Deramo C."/>
            <person name="Delgado O."/>
            <person name="Dugan-Rocha S."/>
            <person name="Miner G."/>
            <person name="Morgan M."/>
            <person name="Hawes A."/>
            <person name="Gill R."/>
            <person name="Holt R.A."/>
            <person name="Adams M.D."/>
            <person name="Amanatides P.G."/>
            <person name="Baden-Tillson H."/>
            <person name="Barnstead M."/>
            <person name="Chin S."/>
            <person name="Evans C.A."/>
            <person name="Ferriera S."/>
            <person name="Fosler C."/>
            <person name="Glodek A."/>
            <person name="Gu Z."/>
            <person name="Jennings D."/>
            <person name="Kraft C.L."/>
            <person name="Nguyen T."/>
            <person name="Pfannkoch C.M."/>
            <person name="Sitter C."/>
            <person name="Sutton G.G."/>
            <person name="Venter J.C."/>
            <person name="Woodage T."/>
            <person name="Smith D."/>
            <person name="Lee H.-M."/>
            <person name="Gustafson E."/>
            <person name="Cahill P."/>
            <person name="Kana A."/>
            <person name="Doucette-Stamm L."/>
            <person name="Weinstock K."/>
            <person name="Fechtel K."/>
            <person name="Weiss R.B."/>
            <person name="Dunn D.M."/>
            <person name="Green E.D."/>
            <person name="Blakesley R.W."/>
            <person name="Bouffard G.G."/>
            <person name="De Jong P.J."/>
            <person name="Osoegawa K."/>
            <person name="Zhu B."/>
            <person name="Marra M."/>
            <person name="Schein J."/>
            <person name="Bosdet I."/>
            <person name="Fjell C."/>
            <person name="Jones S."/>
            <person name="Krzywinski M."/>
            <person name="Mathewson C."/>
            <person name="Siddiqui A."/>
            <person name="Wye N."/>
            <person name="McPherson J."/>
            <person name="Zhao S."/>
            <person name="Fraser C.M."/>
            <person name="Shetty J."/>
            <person name="Shatsman S."/>
            <person name="Geer K."/>
            <person name="Chen Y."/>
            <person name="Abramzon S."/>
            <person name="Nierman W.C."/>
            <person name="Havlak P.H."/>
            <person name="Chen R."/>
            <person name="Durbin K.J."/>
            <person name="Egan A."/>
            <person name="Ren Y."/>
            <person name="Song X.-Z."/>
            <person name="Li B."/>
            <person name="Liu Y."/>
            <person name="Qin X."/>
            <person name="Cawley S."/>
            <person name="Cooney A.J."/>
            <person name="D'Souza L.M."/>
            <person name="Martin K."/>
            <person name="Wu J.Q."/>
            <person name="Gonzalez-Garay M.L."/>
            <person name="Jackson A.R."/>
            <person name="Kalafus K.J."/>
            <person name="McLeod M.P."/>
            <person name="Milosavljevic A."/>
            <person name="Virk D."/>
            <person name="Volkov A."/>
            <person name="Wheeler D.A."/>
            <person name="Zhang Z."/>
            <person name="Bailey J.A."/>
            <person name="Eichler E.E."/>
            <person name="Tuzun E."/>
            <person name="Birney E."/>
            <person name="Mongin E."/>
            <person name="Ureta-Vidal A."/>
            <person name="Woodwark C."/>
            <person name="Zdobnov E."/>
            <person name="Bork P."/>
            <person name="Suyama M."/>
            <person name="Torrents D."/>
            <person name="Alexandersson M."/>
            <person name="Trask B.J."/>
            <person name="Young J.M."/>
            <person name="Huang H."/>
            <person name="Wang H."/>
            <person name="Xing H."/>
            <person name="Daniels S."/>
            <person name="Gietzen D."/>
            <person name="Schmidt J."/>
            <person name="Stevens K."/>
            <person name="Vitt U."/>
            <person name="Wingrove J."/>
            <person name="Camara F."/>
            <person name="Mar Alba M."/>
            <person name="Abril J.F."/>
            <person name="Guigo R."/>
            <person name="Smit A."/>
            <person name="Dubchak I."/>
            <person name="Rubin E.M."/>
            <person name="Couronne O."/>
            <person name="Poliakov A."/>
            <person name="Huebner N."/>
            <person name="Ganten D."/>
            <person name="Goesele C."/>
            <person name="Hummel O."/>
            <person name="Kreitler T."/>
            <person name="Lee Y.-A."/>
            <person name="Monti J."/>
            <person name="Schulz H."/>
            <person name="Zimdahl H."/>
            <person name="Himmelbauer H."/>
            <person name="Lehrach H."/>
            <person name="Jacob H.J."/>
            <person name="Bromberg S."/>
            <person name="Gullings-Handley J."/>
            <person name="Jensen-Seaman M.I."/>
            <person name="Kwitek A.E."/>
            <person name="Lazar J."/>
            <person name="Pasko D."/>
            <person name="Tonellato P.J."/>
            <person name="Twigger S."/>
            <person name="Ponting C.P."/>
            <person name="Duarte J.M."/>
            <person name="Rice S."/>
            <person name="Goodstadt L."/>
            <person name="Beatson S.A."/>
            <person name="Emes R.D."/>
            <person name="Winter E.E."/>
            <person name="Webber C."/>
            <person name="Brandt P."/>
            <person name="Nyakatura G."/>
            <person name="Adetobi M."/>
            <person name="Chiaromonte F."/>
            <person name="Elnitski L."/>
            <person name="Eswara P."/>
            <person name="Hardison R.C."/>
            <person name="Hou M."/>
            <person name="Kolbe D."/>
            <person name="Makova K."/>
            <person name="Miller W."/>
            <person name="Nekrutenko A."/>
            <person name="Riemer C."/>
            <person name="Schwartz S."/>
            <person name="Taylor J."/>
            <person name="Yang S."/>
            <person name="Zhang Y."/>
            <person name="Lindpaintner K."/>
            <person name="Andrews T.D."/>
            <person name="Caccamo M."/>
            <person name="Clamp M."/>
            <person name="Clarke L."/>
            <person name="Curwen V."/>
            <person name="Durbin R.M."/>
            <person name="Eyras E."/>
            <person name="Searle S.M."/>
            <person name="Cooper G.M."/>
            <person name="Batzoglou S."/>
            <person name="Brudno M."/>
            <person name="Sidow A."/>
            <person name="Stone E.A."/>
            <person name="Payseur B.A."/>
            <person name="Bourque G."/>
            <person name="Lopez-Otin C."/>
            <person name="Puente X.S."/>
            <person name="Chakrabarti K."/>
            <person name="Chatterji S."/>
            <person name="Dewey C."/>
            <person name="Pachter L."/>
            <person name="Bray N."/>
            <person name="Yap V.B."/>
            <person name="Caspi A."/>
            <person name="Tesler G."/>
            <person name="Pevzner P.A."/>
            <person name="Haussler D."/>
            <person name="Roskin K.M."/>
            <person name="Baertsch R."/>
            <person name="Clawson H."/>
            <person name="Furey T.S."/>
            <person name="Hinrichs A.S."/>
            <person name="Karolchik D."/>
            <person name="Kent W.J."/>
            <person name="Rosenbloom K.R."/>
            <person name="Trumbower H."/>
            <person name="Weirauch M."/>
            <person name="Cooper D.N."/>
            <person name="Stenson P.D."/>
            <person name="Ma B."/>
            <person name="Brent M."/>
            <person name="Arumugam M."/>
            <person name="Shteynberg D."/>
            <person name="Copley R.R."/>
            <person name="Taylor M.S."/>
            <person name="Riethman H."/>
            <person name="Mudunuri U."/>
            <person name="Peterson J."/>
            <person name="Guyer M."/>
            <person name="Felsenfeld A."/>
            <person name="Old S."/>
            <person name="Mockrin S."/>
            <person name="Collins F.S."/>
        </authorList>
    </citation>
    <scope>NUCLEOTIDE SEQUENCE [LARGE SCALE GENOMIC DNA]</scope>
    <source>
        <strain evidence="4">Brown Norway</strain>
    </source>
</reference>
<name>A0A8I6APR4_RAT</name>
<dbReference type="Proteomes" id="UP000002494">
    <property type="component" value="Chromosome 2"/>
</dbReference>
<dbReference type="PANTHER" id="PTHR33662:SF1">
    <property type="entry name" value="INACTIVE UBIQUITIN THIOESTERASE OTULINL"/>
    <property type="match status" value="1"/>
</dbReference>
<organism evidence="4 5">
    <name type="scientific">Rattus norvegicus</name>
    <name type="common">Rat</name>
    <dbReference type="NCBI Taxonomy" id="10116"/>
    <lineage>
        <taxon>Eukaryota</taxon>
        <taxon>Metazoa</taxon>
        <taxon>Chordata</taxon>
        <taxon>Craniata</taxon>
        <taxon>Vertebrata</taxon>
        <taxon>Euteleostomi</taxon>
        <taxon>Mammalia</taxon>
        <taxon>Eutheria</taxon>
        <taxon>Euarchontoglires</taxon>
        <taxon>Glires</taxon>
        <taxon>Rodentia</taxon>
        <taxon>Myomorpha</taxon>
        <taxon>Muroidea</taxon>
        <taxon>Muridae</taxon>
        <taxon>Murinae</taxon>
        <taxon>Rattus</taxon>
    </lineage>
</organism>
<dbReference type="GeneTree" id="ENSGT00390000009802"/>
<dbReference type="RGD" id="1563205">
    <property type="gene designation" value="Otulinl"/>
</dbReference>
<evidence type="ECO:0000256" key="2">
    <source>
        <dbReference type="ARBA" id="ARBA00010267"/>
    </source>
</evidence>
<dbReference type="PANTHER" id="PTHR33662">
    <property type="entry name" value="OTU DEUBIQUITINASE WITH LINEAR LINKAGE-SPECIFICITY A-RELATED"/>
    <property type="match status" value="1"/>
</dbReference>
<proteinExistence type="inferred from homology"/>
<comment type="subcellular location">
    <subcellularLocation>
        <location evidence="1">Cytoplasm</location>
    </subcellularLocation>
</comment>
<dbReference type="PRINTS" id="PR02056">
    <property type="entry name" value="PROTEINF105A"/>
</dbReference>
<gene>
    <name evidence="4 6" type="primary">Otulinl</name>
</gene>
<accession>A0A8I6APR4</accession>